<evidence type="ECO:0000313" key="2">
    <source>
        <dbReference type="EMBL" id="KAJ1084596.1"/>
    </source>
</evidence>
<keyword evidence="3" id="KW-1185">Reference proteome</keyword>
<evidence type="ECO:0000256" key="1">
    <source>
        <dbReference type="SAM" id="MobiDB-lite"/>
    </source>
</evidence>
<comment type="caution">
    <text evidence="2">The sequence shown here is derived from an EMBL/GenBank/DDBJ whole genome shotgun (WGS) entry which is preliminary data.</text>
</comment>
<sequence length="208" mass="21855">MNLIPMSCWVDMVDKAEAEGAGLADPAMTGPAMMLEDDIETILDRGGLVQGKINDLVAKAKGVKVEAGEHFFLLSDRSDESEEVESECGSNFRVKDPGEGVSSRISENTVLSHDAIREFRAGRLKEMGENKLKINDLRIAAGSHTTSFTSADLQTPLGTTTSSTGADIQTPLGPTTSSTGADLQTPLGPTTTGADLQTPLGLSASECI</sequence>
<proteinExistence type="predicted"/>
<accession>A0AAV7KYP1</accession>
<reference evidence="2" key="1">
    <citation type="journal article" date="2022" name="bioRxiv">
        <title>Sequencing and chromosome-scale assembly of the giantPleurodeles waltlgenome.</title>
        <authorList>
            <person name="Brown T."/>
            <person name="Elewa A."/>
            <person name="Iarovenko S."/>
            <person name="Subramanian E."/>
            <person name="Araus A.J."/>
            <person name="Petzold A."/>
            <person name="Susuki M."/>
            <person name="Suzuki K.-i.T."/>
            <person name="Hayashi T."/>
            <person name="Toyoda A."/>
            <person name="Oliveira C."/>
            <person name="Osipova E."/>
            <person name="Leigh N.D."/>
            <person name="Simon A."/>
            <person name="Yun M.H."/>
        </authorList>
    </citation>
    <scope>NUCLEOTIDE SEQUENCE</scope>
    <source>
        <strain evidence="2">20211129_DDA</strain>
        <tissue evidence="2">Liver</tissue>
    </source>
</reference>
<gene>
    <name evidence="2" type="ORF">NDU88_004742</name>
</gene>
<dbReference type="Proteomes" id="UP001066276">
    <property type="component" value="Chromosome 12"/>
</dbReference>
<dbReference type="EMBL" id="JANPWB010000016">
    <property type="protein sequence ID" value="KAJ1084596.1"/>
    <property type="molecule type" value="Genomic_DNA"/>
</dbReference>
<protein>
    <submittedName>
        <fullName evidence="2">Uncharacterized protein</fullName>
    </submittedName>
</protein>
<feature type="region of interest" description="Disordered" evidence="1">
    <location>
        <begin position="149"/>
        <end position="208"/>
    </location>
</feature>
<evidence type="ECO:0000313" key="3">
    <source>
        <dbReference type="Proteomes" id="UP001066276"/>
    </source>
</evidence>
<organism evidence="2 3">
    <name type="scientific">Pleurodeles waltl</name>
    <name type="common">Iberian ribbed newt</name>
    <dbReference type="NCBI Taxonomy" id="8319"/>
    <lineage>
        <taxon>Eukaryota</taxon>
        <taxon>Metazoa</taxon>
        <taxon>Chordata</taxon>
        <taxon>Craniata</taxon>
        <taxon>Vertebrata</taxon>
        <taxon>Euteleostomi</taxon>
        <taxon>Amphibia</taxon>
        <taxon>Batrachia</taxon>
        <taxon>Caudata</taxon>
        <taxon>Salamandroidea</taxon>
        <taxon>Salamandridae</taxon>
        <taxon>Pleurodelinae</taxon>
        <taxon>Pleurodeles</taxon>
    </lineage>
</organism>
<dbReference type="AlphaFoldDB" id="A0AAV7KYP1"/>
<feature type="compositionally biased region" description="Polar residues" evidence="1">
    <location>
        <begin position="149"/>
        <end position="195"/>
    </location>
</feature>
<name>A0AAV7KYP1_PLEWA</name>